<keyword evidence="2" id="KW-0238">DNA-binding</keyword>
<dbReference type="InterPro" id="IPR018060">
    <property type="entry name" value="HTH_AraC"/>
</dbReference>
<dbReference type="InterPro" id="IPR009057">
    <property type="entry name" value="Homeodomain-like_sf"/>
</dbReference>
<evidence type="ECO:0000313" key="5">
    <source>
        <dbReference type="EMBL" id="GAA2231168.1"/>
    </source>
</evidence>
<dbReference type="PROSITE" id="PS01124">
    <property type="entry name" value="HTH_ARAC_FAMILY_2"/>
    <property type="match status" value="1"/>
</dbReference>
<keyword evidence="3" id="KW-0804">Transcription</keyword>
<evidence type="ECO:0000256" key="2">
    <source>
        <dbReference type="ARBA" id="ARBA00023125"/>
    </source>
</evidence>
<proteinExistence type="predicted"/>
<keyword evidence="6" id="KW-1185">Reference proteome</keyword>
<gene>
    <name evidence="5" type="ORF">GCM10009851_14980</name>
</gene>
<accession>A0ABN3DHT3</accession>
<name>A0ABN3DHT3_9MICO</name>
<dbReference type="InterPro" id="IPR050204">
    <property type="entry name" value="AraC_XylS_family_regulators"/>
</dbReference>
<evidence type="ECO:0000313" key="6">
    <source>
        <dbReference type="Proteomes" id="UP001500929"/>
    </source>
</evidence>
<dbReference type="Proteomes" id="UP001500929">
    <property type="component" value="Unassembled WGS sequence"/>
</dbReference>
<evidence type="ECO:0000259" key="4">
    <source>
        <dbReference type="PROSITE" id="PS01124"/>
    </source>
</evidence>
<dbReference type="Gene3D" id="1.10.10.60">
    <property type="entry name" value="Homeodomain-like"/>
    <property type="match status" value="1"/>
</dbReference>
<dbReference type="RefSeq" id="WP_259478999.1">
    <property type="nucleotide sequence ID" value="NZ_BAAAQY010000004.1"/>
</dbReference>
<dbReference type="PANTHER" id="PTHR46796">
    <property type="entry name" value="HTH-TYPE TRANSCRIPTIONAL ACTIVATOR RHAS-RELATED"/>
    <property type="match status" value="1"/>
</dbReference>
<sequence>MWGEPATARASFGLAAWAGIPQLMAVPHAHNDIEINLSAGELVYSTGGRMSTLPAGSPCAFWGARPHRLVHAGEGAPLAWVTVPLAVFMSWGVPELVKRRLLEGEVLVGSPDAVGGAPGRAGGVLVGPPGAGSGPPPTLAGQVRIAGWARELAGGDALARRAAALEIEALLCRSASGTWAESAIVSARSSREVGRAARMAAFLVENSGRRVRMEQVAEVVHLHPNRAARAFKEVFGSTIGEYLAQLRTAEAQRLLVTTDLPAAEVGSRAGFHSSSAYHDTFRRLAGTSPQRWRAAHLPTSTTL</sequence>
<dbReference type="EMBL" id="BAAAQY010000004">
    <property type="protein sequence ID" value="GAA2231168.1"/>
    <property type="molecule type" value="Genomic_DNA"/>
</dbReference>
<keyword evidence="1" id="KW-0805">Transcription regulation</keyword>
<protein>
    <submittedName>
        <fullName evidence="5">Helix-turn-helix domain-containing protein</fullName>
    </submittedName>
</protein>
<dbReference type="Pfam" id="PF12833">
    <property type="entry name" value="HTH_18"/>
    <property type="match status" value="1"/>
</dbReference>
<dbReference type="SMART" id="SM00342">
    <property type="entry name" value="HTH_ARAC"/>
    <property type="match status" value="1"/>
</dbReference>
<comment type="caution">
    <text evidence="5">The sequence shown here is derived from an EMBL/GenBank/DDBJ whole genome shotgun (WGS) entry which is preliminary data.</text>
</comment>
<dbReference type="SUPFAM" id="SSF46689">
    <property type="entry name" value="Homeodomain-like"/>
    <property type="match status" value="1"/>
</dbReference>
<dbReference type="PANTHER" id="PTHR46796:SF6">
    <property type="entry name" value="ARAC SUBFAMILY"/>
    <property type="match status" value="1"/>
</dbReference>
<evidence type="ECO:0000256" key="3">
    <source>
        <dbReference type="ARBA" id="ARBA00023163"/>
    </source>
</evidence>
<evidence type="ECO:0000256" key="1">
    <source>
        <dbReference type="ARBA" id="ARBA00023015"/>
    </source>
</evidence>
<organism evidence="5 6">
    <name type="scientific">Herbiconiux moechotypicola</name>
    <dbReference type="NCBI Taxonomy" id="637393"/>
    <lineage>
        <taxon>Bacteria</taxon>
        <taxon>Bacillati</taxon>
        <taxon>Actinomycetota</taxon>
        <taxon>Actinomycetes</taxon>
        <taxon>Micrococcales</taxon>
        <taxon>Microbacteriaceae</taxon>
        <taxon>Herbiconiux</taxon>
    </lineage>
</organism>
<feature type="domain" description="HTH araC/xylS-type" evidence="4">
    <location>
        <begin position="197"/>
        <end position="295"/>
    </location>
</feature>
<reference evidence="5 6" key="1">
    <citation type="journal article" date="2019" name="Int. J. Syst. Evol. Microbiol.">
        <title>The Global Catalogue of Microorganisms (GCM) 10K type strain sequencing project: providing services to taxonomists for standard genome sequencing and annotation.</title>
        <authorList>
            <consortium name="The Broad Institute Genomics Platform"/>
            <consortium name="The Broad Institute Genome Sequencing Center for Infectious Disease"/>
            <person name="Wu L."/>
            <person name="Ma J."/>
        </authorList>
    </citation>
    <scope>NUCLEOTIDE SEQUENCE [LARGE SCALE GENOMIC DNA]</scope>
    <source>
        <strain evidence="5 6">JCM 16117</strain>
    </source>
</reference>